<name>A0A1G8DHE3_9PSED</name>
<accession>A0A1G8DHE3</accession>
<keyword evidence="3" id="KW-1185">Reference proteome</keyword>
<dbReference type="EMBL" id="FNCO01000007">
    <property type="protein sequence ID" value="SDH57095.1"/>
    <property type="molecule type" value="Genomic_DNA"/>
</dbReference>
<evidence type="ECO:0000313" key="2">
    <source>
        <dbReference type="EMBL" id="SDH57095.1"/>
    </source>
</evidence>
<protein>
    <submittedName>
        <fullName evidence="2">Uncharacterized protein</fullName>
    </submittedName>
</protein>
<sequence>MFAKPFFSGALALKGLKPNDQGASNIGTPGAPATELDR</sequence>
<reference evidence="3" key="1">
    <citation type="submission" date="2016-10" db="EMBL/GenBank/DDBJ databases">
        <authorList>
            <person name="Varghese N."/>
            <person name="Submissions S."/>
        </authorList>
    </citation>
    <scope>NUCLEOTIDE SEQUENCE [LARGE SCALE GENOMIC DNA]</scope>
    <source>
        <strain evidence="3">ATCC 700689</strain>
    </source>
</reference>
<evidence type="ECO:0000256" key="1">
    <source>
        <dbReference type="SAM" id="MobiDB-lite"/>
    </source>
</evidence>
<dbReference type="Proteomes" id="UP000182894">
    <property type="component" value="Unassembled WGS sequence"/>
</dbReference>
<dbReference type="STRING" id="89065.SAMN05216605_10747"/>
<feature type="region of interest" description="Disordered" evidence="1">
    <location>
        <begin position="15"/>
        <end position="38"/>
    </location>
</feature>
<organism evidence="2 3">
    <name type="scientific">Pseudomonas abietaniphila</name>
    <dbReference type="NCBI Taxonomy" id="89065"/>
    <lineage>
        <taxon>Bacteria</taxon>
        <taxon>Pseudomonadati</taxon>
        <taxon>Pseudomonadota</taxon>
        <taxon>Gammaproteobacteria</taxon>
        <taxon>Pseudomonadales</taxon>
        <taxon>Pseudomonadaceae</taxon>
        <taxon>Pseudomonas</taxon>
    </lineage>
</organism>
<gene>
    <name evidence="2" type="ORF">SAMN05216605_10747</name>
</gene>
<dbReference type="AlphaFoldDB" id="A0A1G8DHE3"/>
<proteinExistence type="predicted"/>
<evidence type="ECO:0000313" key="3">
    <source>
        <dbReference type="Proteomes" id="UP000182894"/>
    </source>
</evidence>